<protein>
    <submittedName>
        <fullName evidence="2">Uncharacterized protein</fullName>
    </submittedName>
</protein>
<dbReference type="RefSeq" id="WP_238467697.1">
    <property type="nucleotide sequence ID" value="NZ_JAKLJA010000042.1"/>
</dbReference>
<keyword evidence="1" id="KW-0732">Signal</keyword>
<evidence type="ECO:0000313" key="2">
    <source>
        <dbReference type="EMBL" id="MCG5077803.1"/>
    </source>
</evidence>
<reference evidence="2" key="1">
    <citation type="submission" date="2022-01" db="EMBL/GenBank/DDBJ databases">
        <title>Genome sequence and assembly of Parabukholderia sp. RG36.</title>
        <authorList>
            <person name="Chhetri G."/>
        </authorList>
    </citation>
    <scope>NUCLEOTIDE SEQUENCE</scope>
    <source>
        <strain evidence="2">RG36</strain>
    </source>
</reference>
<dbReference type="Proteomes" id="UP001139308">
    <property type="component" value="Unassembled WGS sequence"/>
</dbReference>
<accession>A0A9X1ULX1</accession>
<sequence length="113" mass="12658">MKMLFAMTAFTAGLFCAASAQAQDFVVKPQQTVQLKPGSYGCLSKDKLDAVSMHDQAGEHQQMQEYFADYRCLSTPENQSFRVVRVVGHDVEFVNAANADDQGLWTTDRFIKE</sequence>
<dbReference type="InterPro" id="IPR058228">
    <property type="entry name" value="Sap1-like"/>
</dbReference>
<feature type="signal peptide" evidence="1">
    <location>
        <begin position="1"/>
        <end position="22"/>
    </location>
</feature>
<evidence type="ECO:0000256" key="1">
    <source>
        <dbReference type="SAM" id="SignalP"/>
    </source>
</evidence>
<dbReference type="EMBL" id="JAKLJA010000042">
    <property type="protein sequence ID" value="MCG5077803.1"/>
    <property type="molecule type" value="Genomic_DNA"/>
</dbReference>
<gene>
    <name evidence="2" type="ORF">L5014_31425</name>
</gene>
<keyword evidence="3" id="KW-1185">Reference proteome</keyword>
<dbReference type="NCBIfam" id="NF046013">
    <property type="entry name" value="surf_attach_Sap1"/>
    <property type="match status" value="1"/>
</dbReference>
<organism evidence="2 3">
    <name type="scientific">Paraburkholderia tagetis</name>
    <dbReference type="NCBI Taxonomy" id="2913261"/>
    <lineage>
        <taxon>Bacteria</taxon>
        <taxon>Pseudomonadati</taxon>
        <taxon>Pseudomonadota</taxon>
        <taxon>Betaproteobacteria</taxon>
        <taxon>Burkholderiales</taxon>
        <taxon>Burkholderiaceae</taxon>
        <taxon>Paraburkholderia</taxon>
    </lineage>
</organism>
<name>A0A9X1ULX1_9BURK</name>
<evidence type="ECO:0000313" key="3">
    <source>
        <dbReference type="Proteomes" id="UP001139308"/>
    </source>
</evidence>
<dbReference type="AlphaFoldDB" id="A0A9X1ULX1"/>
<comment type="caution">
    <text evidence="2">The sequence shown here is derived from an EMBL/GenBank/DDBJ whole genome shotgun (WGS) entry which is preliminary data.</text>
</comment>
<feature type="chain" id="PRO_5040766107" evidence="1">
    <location>
        <begin position="23"/>
        <end position="113"/>
    </location>
</feature>
<proteinExistence type="predicted"/>